<feature type="transmembrane region" description="Helical" evidence="6">
    <location>
        <begin position="208"/>
        <end position="227"/>
    </location>
</feature>
<keyword evidence="4 6" id="KW-1133">Transmembrane helix</keyword>
<dbReference type="EMBL" id="VCMV01000013">
    <property type="protein sequence ID" value="KAB0267499.1"/>
    <property type="molecule type" value="Genomic_DNA"/>
</dbReference>
<feature type="transmembrane region" description="Helical" evidence="6">
    <location>
        <begin position="181"/>
        <end position="202"/>
    </location>
</feature>
<proteinExistence type="inferred from homology"/>
<dbReference type="Pfam" id="PF00892">
    <property type="entry name" value="EamA"/>
    <property type="match status" value="2"/>
</dbReference>
<dbReference type="PANTHER" id="PTHR22911:SF6">
    <property type="entry name" value="SOLUTE CARRIER FAMILY 35 MEMBER G1"/>
    <property type="match status" value="1"/>
</dbReference>
<dbReference type="RefSeq" id="WP_150943614.1">
    <property type="nucleotide sequence ID" value="NZ_VCMV01000013.1"/>
</dbReference>
<comment type="caution">
    <text evidence="8">The sequence shown here is derived from an EMBL/GenBank/DDBJ whole genome shotgun (WGS) entry which is preliminary data.</text>
</comment>
<comment type="similarity">
    <text evidence="2">Belongs to the drug/metabolite transporter (DMT) superfamily. 10 TMS drug/metabolite exporter (DME) (TC 2.A.7.3) family.</text>
</comment>
<keyword evidence="3 6" id="KW-0812">Transmembrane</keyword>
<feature type="domain" description="EamA" evidence="7">
    <location>
        <begin position="151"/>
        <end position="279"/>
    </location>
</feature>
<dbReference type="InterPro" id="IPR037185">
    <property type="entry name" value="EmrE-like"/>
</dbReference>
<keyword evidence="5 6" id="KW-0472">Membrane</keyword>
<gene>
    <name evidence="8" type="ORF">FEZ63_09365</name>
</gene>
<keyword evidence="9" id="KW-1185">Reference proteome</keyword>
<evidence type="ECO:0000313" key="8">
    <source>
        <dbReference type="EMBL" id="KAB0267499.1"/>
    </source>
</evidence>
<evidence type="ECO:0000256" key="1">
    <source>
        <dbReference type="ARBA" id="ARBA00004141"/>
    </source>
</evidence>
<dbReference type="PANTHER" id="PTHR22911">
    <property type="entry name" value="ACYL-MALONYL CONDENSING ENZYME-RELATED"/>
    <property type="match status" value="1"/>
</dbReference>
<accession>A0A5N3PCP2</accession>
<evidence type="ECO:0000256" key="3">
    <source>
        <dbReference type="ARBA" id="ARBA00022692"/>
    </source>
</evidence>
<dbReference type="SUPFAM" id="SSF103481">
    <property type="entry name" value="Multidrug resistance efflux transporter EmrE"/>
    <property type="match status" value="2"/>
</dbReference>
<feature type="domain" description="EamA" evidence="7">
    <location>
        <begin position="9"/>
        <end position="141"/>
    </location>
</feature>
<sequence length="288" mass="31268">MPPSKILTVVFWMTGALFAFSATAVAVRGLSPAFSVFEILSIRNAVGLAILLAFALVKPDLRRQLKPRRMKLHLLRNVLHFAGTDGWAYSLTLLPLATVFALEFTSPAWVALLAIPLLREALTRGRLVAVVAGFAGVLIILRPGVETFQPASLLVLAVAFTFALVAIVTKRLTITESTFSIIFMMNLIQLPLNLLGISGAFWERVELSHALSIAGVSLGGLLSHYCLTNAYRHGDASMVVPLDFLRVPLIAIVGWRLYGEALDPYVFVGSACIVAGLVYSLRREAKVP</sequence>
<dbReference type="InterPro" id="IPR000620">
    <property type="entry name" value="EamA_dom"/>
</dbReference>
<dbReference type="AlphaFoldDB" id="A0A5N3PCP2"/>
<name>A0A5N3PCP2_9HYPH</name>
<evidence type="ECO:0000256" key="4">
    <source>
        <dbReference type="ARBA" id="ARBA00022989"/>
    </source>
</evidence>
<comment type="subcellular location">
    <subcellularLocation>
        <location evidence="1">Membrane</location>
        <topology evidence="1">Multi-pass membrane protein</topology>
    </subcellularLocation>
</comment>
<dbReference type="GO" id="GO:0016020">
    <property type="term" value="C:membrane"/>
    <property type="evidence" value="ECO:0007669"/>
    <property type="project" value="UniProtKB-SubCell"/>
</dbReference>
<protein>
    <submittedName>
        <fullName evidence="8">DMT family transporter</fullName>
    </submittedName>
</protein>
<feature type="transmembrane region" description="Helical" evidence="6">
    <location>
        <begin position="151"/>
        <end position="169"/>
    </location>
</feature>
<reference evidence="8 9" key="1">
    <citation type="journal article" date="2019" name="Microorganisms">
        <title>Genome Insights into the Novel Species Microvirga brassicacearum, a Rapeseed Endophyte with Biotechnological Potential.</title>
        <authorList>
            <person name="Jimenez-Gomez A."/>
            <person name="Saati-Santamaria Z."/>
            <person name="Igual J.M."/>
            <person name="Rivas R."/>
            <person name="Mateos P.F."/>
            <person name="Garcia-Fraile P."/>
        </authorList>
    </citation>
    <scope>NUCLEOTIDE SEQUENCE [LARGE SCALE GENOMIC DNA]</scope>
    <source>
        <strain evidence="8 9">CDVBN77</strain>
    </source>
</reference>
<evidence type="ECO:0000256" key="2">
    <source>
        <dbReference type="ARBA" id="ARBA00009853"/>
    </source>
</evidence>
<dbReference type="Gene3D" id="1.10.3730.20">
    <property type="match status" value="1"/>
</dbReference>
<feature type="transmembrane region" description="Helical" evidence="6">
    <location>
        <begin position="127"/>
        <end position="145"/>
    </location>
</feature>
<evidence type="ECO:0000259" key="7">
    <source>
        <dbReference type="Pfam" id="PF00892"/>
    </source>
</evidence>
<feature type="transmembrane region" description="Helical" evidence="6">
    <location>
        <begin position="36"/>
        <end position="57"/>
    </location>
</feature>
<dbReference type="OrthoDB" id="9810329at2"/>
<evidence type="ECO:0000313" key="9">
    <source>
        <dbReference type="Proteomes" id="UP000325684"/>
    </source>
</evidence>
<evidence type="ECO:0000256" key="6">
    <source>
        <dbReference type="SAM" id="Phobius"/>
    </source>
</evidence>
<evidence type="ECO:0000256" key="5">
    <source>
        <dbReference type="ARBA" id="ARBA00023136"/>
    </source>
</evidence>
<feature type="transmembrane region" description="Helical" evidence="6">
    <location>
        <begin position="264"/>
        <end position="281"/>
    </location>
</feature>
<organism evidence="8 9">
    <name type="scientific">Microvirga brassicacearum</name>
    <dbReference type="NCBI Taxonomy" id="2580413"/>
    <lineage>
        <taxon>Bacteria</taxon>
        <taxon>Pseudomonadati</taxon>
        <taxon>Pseudomonadota</taxon>
        <taxon>Alphaproteobacteria</taxon>
        <taxon>Hyphomicrobiales</taxon>
        <taxon>Methylobacteriaceae</taxon>
        <taxon>Microvirga</taxon>
    </lineage>
</organism>
<dbReference type="Proteomes" id="UP000325684">
    <property type="component" value="Unassembled WGS sequence"/>
</dbReference>
<feature type="transmembrane region" description="Helical" evidence="6">
    <location>
        <begin position="78"/>
        <end position="94"/>
    </location>
</feature>